<comment type="subcellular location">
    <subcellularLocation>
        <location evidence="1">Nucleus</location>
    </subcellularLocation>
</comment>
<feature type="region of interest" description="Disordered" evidence="13">
    <location>
        <begin position="1208"/>
        <end position="1279"/>
    </location>
</feature>
<dbReference type="InterPro" id="IPR001487">
    <property type="entry name" value="Bromodomain"/>
</dbReference>
<evidence type="ECO:0000256" key="10">
    <source>
        <dbReference type="ARBA" id="ARBA00023242"/>
    </source>
</evidence>
<accession>A0A1B0CE26</accession>
<reference evidence="16" key="1">
    <citation type="submission" date="2020-05" db="UniProtKB">
        <authorList>
            <consortium name="EnsemblMetazoa"/>
        </authorList>
    </citation>
    <scope>IDENTIFICATION</scope>
    <source>
        <strain evidence="16">Jacobina</strain>
    </source>
</reference>
<feature type="domain" description="PHD-type" evidence="15">
    <location>
        <begin position="1153"/>
        <end position="1205"/>
    </location>
</feature>
<dbReference type="GO" id="GO:0000785">
    <property type="term" value="C:chromatin"/>
    <property type="evidence" value="ECO:0007669"/>
    <property type="project" value="TreeGrafter"/>
</dbReference>
<dbReference type="Gene3D" id="1.20.920.10">
    <property type="entry name" value="Bromodomain-like"/>
    <property type="match status" value="1"/>
</dbReference>
<dbReference type="SUPFAM" id="SSF57903">
    <property type="entry name" value="FYVE/PHD zinc finger"/>
    <property type="match status" value="2"/>
</dbReference>
<protein>
    <recommendedName>
        <fullName evidence="18">Bromodomain adjacent to zinc finger domain protein 2B</fullName>
    </recommendedName>
</protein>
<dbReference type="CDD" id="cd15545">
    <property type="entry name" value="PHD_BAZ2A_like"/>
    <property type="match status" value="1"/>
</dbReference>
<evidence type="ECO:0000256" key="1">
    <source>
        <dbReference type="ARBA" id="ARBA00004123"/>
    </source>
</evidence>
<dbReference type="InterPro" id="IPR019787">
    <property type="entry name" value="Znf_PHD-finger"/>
</dbReference>
<dbReference type="EMBL" id="AJWK01008518">
    <property type="status" value="NOT_ANNOTATED_CDS"/>
    <property type="molecule type" value="Genomic_DNA"/>
</dbReference>
<evidence type="ECO:0000259" key="15">
    <source>
        <dbReference type="PROSITE" id="PS50016"/>
    </source>
</evidence>
<dbReference type="PRINTS" id="PR00503">
    <property type="entry name" value="BROMODOMAIN"/>
</dbReference>
<dbReference type="InterPro" id="IPR036427">
    <property type="entry name" value="Bromodomain-like_sf"/>
</dbReference>
<dbReference type="SUPFAM" id="SSF47370">
    <property type="entry name" value="Bromodomain"/>
    <property type="match status" value="1"/>
</dbReference>
<dbReference type="InterPro" id="IPR013083">
    <property type="entry name" value="Znf_RING/FYVE/PHD"/>
</dbReference>
<evidence type="ECO:0000256" key="13">
    <source>
        <dbReference type="SAM" id="MobiDB-lite"/>
    </source>
</evidence>
<feature type="domain" description="PHD-type" evidence="15">
    <location>
        <begin position="1099"/>
        <end position="1149"/>
    </location>
</feature>
<dbReference type="InterPro" id="IPR011011">
    <property type="entry name" value="Znf_FYVE_PHD"/>
</dbReference>
<dbReference type="GO" id="GO:0008270">
    <property type="term" value="F:zinc ion binding"/>
    <property type="evidence" value="ECO:0007669"/>
    <property type="project" value="UniProtKB-KW"/>
</dbReference>
<keyword evidence="10" id="KW-0539">Nucleus</keyword>
<dbReference type="FunFam" id="3.30.40.10:FF:000199">
    <property type="entry name" value="Bromodomain adjacent to zinc finger domain 2B"/>
    <property type="match status" value="1"/>
</dbReference>
<evidence type="ECO:0008006" key="18">
    <source>
        <dbReference type="Google" id="ProtNLM"/>
    </source>
</evidence>
<dbReference type="InterPro" id="IPR018359">
    <property type="entry name" value="Bromodomain_CS"/>
</dbReference>
<feature type="region of interest" description="Disordered" evidence="13">
    <location>
        <begin position="1"/>
        <end position="22"/>
    </location>
</feature>
<dbReference type="Pfam" id="PF00439">
    <property type="entry name" value="Bromodomain"/>
    <property type="match status" value="1"/>
</dbReference>
<evidence type="ECO:0000256" key="5">
    <source>
        <dbReference type="ARBA" id="ARBA00022833"/>
    </source>
</evidence>
<feature type="compositionally biased region" description="Basic residues" evidence="13">
    <location>
        <begin position="1208"/>
        <end position="1217"/>
    </location>
</feature>
<dbReference type="SMART" id="SM00249">
    <property type="entry name" value="PHD"/>
    <property type="match status" value="2"/>
</dbReference>
<keyword evidence="4 12" id="KW-0863">Zinc-finger</keyword>
<sequence length="1437" mass="163508">MQEKELKKQKASERELEKERRRHHSGLVKLLEIRRKYEEREKKKHQMVLDKFIMREKKLAAKKRDSEILCELRKPQEDSEIPCEQDLPKYERIPNLSLFSTISGRLLALIWNPCRRCNRSIFALVSDSGGEAEEELLSVITHLLVCAIEDPGIPNPGRHTTLLGQSLRQADITNANVSEILRIYLYAAATGEVKQLTGVNFERDREKRIADHHQTTSDMAITSTSGKNTQYYEYLHENSTWKLSECLRDKPFVALSPITKAQILAHLCNDLLMNKAVLKQIDGSLEMASAMRRDRYLIDIKLRKYKSLHARKVRLNMITAMLNRETSVEPTSNEQATAAGEPPESVEKSFPEENQQQQGEFEKEDSANSSDAIKFAQDDGATAENHPQGNVDAHQDANHPETHHQESHTEVQPVEKKPPESDGEKAKHEFNDTDGDFSGKIRDLNDTGITDACLDDDISDLEEDLPLEEDEDEKLNVDEVQKKLEKVIKSSQVTRETLNTNLKRLRATCFGQDRYWRRYWDLPKAGGIFVEALESCQPEIVKYHEFLEMNVNRTSEDGDEEDEDEEEKSACEEDDEEEKPEVKSEKGDCIKREPLVDAANDDEMMDIEDSIPTNAILQKNVEKMDEEEMKPPPIPVPEDVKKEEIIKEEVVEKKIVRKEEEPCREFRDDKMLITCDCDPKAHIGKLPVNCPETNGCMKNGDVSLLEKWFSILRKPVPLESECSISLQAHLAYMNVSCEGIVQCQGNPWDISNNIHFFNIHTDSSIFADLNMTNESVLTLSGISDREIERTLNRIDELHDDFDCEILDRKQGFGKGDDHLNGFHSQVTNFSLANLSAYIQCESPTPLQMTLEEQKQLEEVKEMGFPRKLEQNFVPRELRHGWWRITDEARVNEILQATHTRGVRETDLRQNLMQYLREKPNFGTNCHLTTDVEINGEFVDPKMVPAYNPRVCERVIKALLDQIEGLEDKVASASMQNKGWVLPTKTEDMETPEQAIEHLKERILGLEAAIERRYLKPPLGSCTADAHLAAIAQTNQEPPKETQSTSNPSASPNSYQETEHLSKGLVSWREAVCRSKTTAQLAMTLYVLESCVAWDKSIMKANCQFCHSGENEDKLLLCDGCDKGFHTYCFKPRMEKIPEGDWYCFECVNKATGERKCIVCGGLRPPPVGKMIYCELCPRAYHHDCYIPPLMKVPRNKWYCHGCITKAPPSKKRVRKNKSFNSSQGNSSMEESSSKTSSTSSSSGSIARTASTDDASLLTQSTSSASGQKSSGTFTPNTSAVADTSASVSDACESSLDENFVMPGTSVAVTTAPEVREKPKEEKKERVSKKLIKEMALCKTILDEMELHEDAWPFLLPVNTKQFPTYKKIIKYPIDLSTIRKKVQDMVYKCRDEFVTDVRQIFNNCEVFNEDDSPVGKAGHGMRKFFELRWKELIDKNV</sequence>
<dbReference type="GO" id="GO:0005634">
    <property type="term" value="C:nucleus"/>
    <property type="evidence" value="ECO:0007669"/>
    <property type="project" value="UniProtKB-SubCell"/>
</dbReference>
<evidence type="ECO:0000313" key="16">
    <source>
        <dbReference type="EnsemblMetazoa" id="LLOJ002596-PA"/>
    </source>
</evidence>
<feature type="region of interest" description="Disordered" evidence="13">
    <location>
        <begin position="1034"/>
        <end position="1055"/>
    </location>
</feature>
<dbReference type="PROSITE" id="PS50016">
    <property type="entry name" value="ZF_PHD_2"/>
    <property type="match status" value="2"/>
</dbReference>
<dbReference type="VEuPathDB" id="VectorBase:LLONM1_007353"/>
<keyword evidence="5" id="KW-0862">Zinc</keyword>
<dbReference type="VEuPathDB" id="VectorBase:LLOJ002596"/>
<feature type="compositionally biased region" description="Basic and acidic residues" evidence="13">
    <location>
        <begin position="1"/>
        <end position="19"/>
    </location>
</feature>
<dbReference type="Pfam" id="PF00628">
    <property type="entry name" value="PHD"/>
    <property type="match status" value="2"/>
</dbReference>
<evidence type="ECO:0000256" key="6">
    <source>
        <dbReference type="ARBA" id="ARBA00023015"/>
    </source>
</evidence>
<keyword evidence="3" id="KW-0479">Metal-binding</keyword>
<keyword evidence="8 11" id="KW-0103">Bromodomain</keyword>
<keyword evidence="17" id="KW-1185">Reference proteome</keyword>
<dbReference type="Proteomes" id="UP000092461">
    <property type="component" value="Unassembled WGS sequence"/>
</dbReference>
<feature type="region of interest" description="Disordered" evidence="13">
    <location>
        <begin position="553"/>
        <end position="593"/>
    </location>
</feature>
<evidence type="ECO:0000256" key="11">
    <source>
        <dbReference type="PROSITE-ProRule" id="PRU00035"/>
    </source>
</evidence>
<feature type="compositionally biased region" description="Acidic residues" evidence="13">
    <location>
        <begin position="557"/>
        <end position="579"/>
    </location>
</feature>
<dbReference type="PROSITE" id="PS50014">
    <property type="entry name" value="BROMODOMAIN_2"/>
    <property type="match status" value="1"/>
</dbReference>
<dbReference type="PROSITE" id="PS00633">
    <property type="entry name" value="BROMODOMAIN_1"/>
    <property type="match status" value="1"/>
</dbReference>
<evidence type="ECO:0000256" key="3">
    <source>
        <dbReference type="ARBA" id="ARBA00022723"/>
    </source>
</evidence>
<evidence type="ECO:0000256" key="7">
    <source>
        <dbReference type="ARBA" id="ARBA00023054"/>
    </source>
</evidence>
<comment type="similarity">
    <text evidence="2">Belongs to the WAL family.</text>
</comment>
<keyword evidence="7" id="KW-0175">Coiled coil</keyword>
<evidence type="ECO:0000256" key="8">
    <source>
        <dbReference type="ARBA" id="ARBA00023117"/>
    </source>
</evidence>
<proteinExistence type="inferred from homology"/>
<evidence type="ECO:0000259" key="14">
    <source>
        <dbReference type="PROSITE" id="PS50014"/>
    </source>
</evidence>
<dbReference type="InterPro" id="IPR037374">
    <property type="entry name" value="BAZ2A/B_Bromo"/>
</dbReference>
<dbReference type="SMART" id="SM00297">
    <property type="entry name" value="BROMO"/>
    <property type="match status" value="1"/>
</dbReference>
<feature type="compositionally biased region" description="Polar residues" evidence="13">
    <location>
        <begin position="326"/>
        <end position="336"/>
    </location>
</feature>
<feature type="region of interest" description="Disordered" evidence="13">
    <location>
        <begin position="326"/>
        <end position="442"/>
    </location>
</feature>
<feature type="compositionally biased region" description="Low complexity" evidence="13">
    <location>
        <begin position="1220"/>
        <end position="1244"/>
    </location>
</feature>
<feature type="compositionally biased region" description="Basic and acidic residues" evidence="13">
    <location>
        <begin position="393"/>
        <end position="442"/>
    </location>
</feature>
<dbReference type="InterPro" id="IPR001965">
    <property type="entry name" value="Znf_PHD"/>
</dbReference>
<evidence type="ECO:0000256" key="12">
    <source>
        <dbReference type="PROSITE-ProRule" id="PRU00146"/>
    </source>
</evidence>
<evidence type="ECO:0000313" key="17">
    <source>
        <dbReference type="Proteomes" id="UP000092461"/>
    </source>
</evidence>
<organism evidence="16 17">
    <name type="scientific">Lutzomyia longipalpis</name>
    <name type="common">Sand fly</name>
    <dbReference type="NCBI Taxonomy" id="7200"/>
    <lineage>
        <taxon>Eukaryota</taxon>
        <taxon>Metazoa</taxon>
        <taxon>Ecdysozoa</taxon>
        <taxon>Arthropoda</taxon>
        <taxon>Hexapoda</taxon>
        <taxon>Insecta</taxon>
        <taxon>Pterygota</taxon>
        <taxon>Neoptera</taxon>
        <taxon>Endopterygota</taxon>
        <taxon>Diptera</taxon>
        <taxon>Nematocera</taxon>
        <taxon>Psychodoidea</taxon>
        <taxon>Psychodidae</taxon>
        <taxon>Lutzomyia</taxon>
        <taxon>Lutzomyia</taxon>
    </lineage>
</organism>
<feature type="compositionally biased region" description="Low complexity" evidence="13">
    <location>
        <begin position="1251"/>
        <end position="1279"/>
    </location>
</feature>
<dbReference type="Gene3D" id="3.30.40.10">
    <property type="entry name" value="Zinc/RING finger domain, C3HC4 (zinc finger)"/>
    <property type="match status" value="2"/>
</dbReference>
<dbReference type="EnsemblMetazoa" id="LLOJ002596-RA">
    <property type="protein sequence ID" value="LLOJ002596-PA"/>
    <property type="gene ID" value="LLOJ002596"/>
</dbReference>
<evidence type="ECO:0000256" key="2">
    <source>
        <dbReference type="ARBA" id="ARBA00007444"/>
    </source>
</evidence>
<dbReference type="PANTHER" id="PTHR45915">
    <property type="entry name" value="TRANSCRIPTION INTERMEDIARY FACTOR"/>
    <property type="match status" value="1"/>
</dbReference>
<name>A0A1B0CE26_LUTLO</name>
<feature type="domain" description="Bromo" evidence="14">
    <location>
        <begin position="1345"/>
        <end position="1415"/>
    </location>
</feature>
<keyword evidence="9" id="KW-0804">Transcription</keyword>
<dbReference type="CDD" id="cd05503">
    <property type="entry name" value="Bromo_BAZ2A_B_like"/>
    <property type="match status" value="1"/>
</dbReference>
<keyword evidence="6" id="KW-0805">Transcription regulation</keyword>
<evidence type="ECO:0000256" key="9">
    <source>
        <dbReference type="ARBA" id="ARBA00023163"/>
    </source>
</evidence>
<feature type="compositionally biased region" description="Basic and acidic residues" evidence="13">
    <location>
        <begin position="580"/>
        <end position="593"/>
    </location>
</feature>
<dbReference type="PANTHER" id="PTHR45915:SF2">
    <property type="entry name" value="TOUTATIS, ISOFORM E"/>
    <property type="match status" value="1"/>
</dbReference>
<evidence type="ECO:0000256" key="4">
    <source>
        <dbReference type="ARBA" id="ARBA00022771"/>
    </source>
</evidence>